<dbReference type="STRING" id="1194695.A0A5A7V349"/>
<evidence type="ECO:0000313" key="3">
    <source>
        <dbReference type="Proteomes" id="UP000321393"/>
    </source>
</evidence>
<evidence type="ECO:0000256" key="1">
    <source>
        <dbReference type="SAM" id="Phobius"/>
    </source>
</evidence>
<proteinExistence type="predicted"/>
<name>A0A5A7V349_CUCMM</name>
<dbReference type="Proteomes" id="UP000321393">
    <property type="component" value="Unassembled WGS sequence"/>
</dbReference>
<comment type="caution">
    <text evidence="2">The sequence shown here is derived from an EMBL/GenBank/DDBJ whole genome shotgun (WGS) entry which is preliminary data.</text>
</comment>
<sequence length="131" mass="14408">MRKCTNLPPVAPSAISLLMLLVLIYLYIRFEELKRFYGIEDNRASVGPTGAQKLSSGLISITLKCVGTLIGEKSLVTKKLPPVTSVTVLAFNMLALHFWDSPMPILLEDDMPSLIDLGVGNEFNILVDEES</sequence>
<feature type="transmembrane region" description="Helical" evidence="1">
    <location>
        <begin position="6"/>
        <end position="28"/>
    </location>
</feature>
<dbReference type="EMBL" id="SSTE01005702">
    <property type="protein sequence ID" value="KAA0060189.1"/>
    <property type="molecule type" value="Genomic_DNA"/>
</dbReference>
<keyword evidence="1" id="KW-0812">Transmembrane</keyword>
<organism evidence="2 3">
    <name type="scientific">Cucumis melo var. makuwa</name>
    <name type="common">Oriental melon</name>
    <dbReference type="NCBI Taxonomy" id="1194695"/>
    <lineage>
        <taxon>Eukaryota</taxon>
        <taxon>Viridiplantae</taxon>
        <taxon>Streptophyta</taxon>
        <taxon>Embryophyta</taxon>
        <taxon>Tracheophyta</taxon>
        <taxon>Spermatophyta</taxon>
        <taxon>Magnoliopsida</taxon>
        <taxon>eudicotyledons</taxon>
        <taxon>Gunneridae</taxon>
        <taxon>Pentapetalae</taxon>
        <taxon>rosids</taxon>
        <taxon>fabids</taxon>
        <taxon>Cucurbitales</taxon>
        <taxon>Cucurbitaceae</taxon>
        <taxon>Benincaseae</taxon>
        <taxon>Cucumis</taxon>
    </lineage>
</organism>
<protein>
    <submittedName>
        <fullName evidence="2">Tubulin-folding cofactor E isoform X2</fullName>
    </submittedName>
</protein>
<reference evidence="2 3" key="1">
    <citation type="submission" date="2019-08" db="EMBL/GenBank/DDBJ databases">
        <title>Draft genome sequences of two oriental melons (Cucumis melo L. var makuwa).</title>
        <authorList>
            <person name="Kwon S.-Y."/>
        </authorList>
    </citation>
    <scope>NUCLEOTIDE SEQUENCE [LARGE SCALE GENOMIC DNA]</scope>
    <source>
        <strain evidence="3">cv. SW 3</strain>
        <tissue evidence="2">Leaf</tissue>
    </source>
</reference>
<keyword evidence="1" id="KW-0472">Membrane</keyword>
<gene>
    <name evidence="2" type="ORF">E6C27_scaffold542G00700</name>
</gene>
<evidence type="ECO:0000313" key="2">
    <source>
        <dbReference type="EMBL" id="KAA0060189.1"/>
    </source>
</evidence>
<dbReference type="OrthoDB" id="5273213at2759"/>
<dbReference type="AlphaFoldDB" id="A0A5A7V349"/>
<accession>A0A5A7V349</accession>
<keyword evidence="1" id="KW-1133">Transmembrane helix</keyword>